<protein>
    <submittedName>
        <fullName evidence="4">ZP domain-containing protein</fullName>
    </submittedName>
</protein>
<reference evidence="4" key="1">
    <citation type="submission" date="2017-02" db="UniProtKB">
        <authorList>
            <consortium name="WormBaseParasite"/>
        </authorList>
    </citation>
    <scope>IDENTIFICATION</scope>
</reference>
<accession>A0A0R3RJ98</accession>
<keyword evidence="2" id="KW-0472">Membrane</keyword>
<keyword evidence="2" id="KW-0812">Transmembrane</keyword>
<feature type="compositionally biased region" description="Polar residues" evidence="1">
    <location>
        <begin position="63"/>
        <end position="76"/>
    </location>
</feature>
<organism evidence="3 4">
    <name type="scientific">Elaeophora elaphi</name>
    <dbReference type="NCBI Taxonomy" id="1147741"/>
    <lineage>
        <taxon>Eukaryota</taxon>
        <taxon>Metazoa</taxon>
        <taxon>Ecdysozoa</taxon>
        <taxon>Nematoda</taxon>
        <taxon>Chromadorea</taxon>
        <taxon>Rhabditida</taxon>
        <taxon>Spirurina</taxon>
        <taxon>Spiruromorpha</taxon>
        <taxon>Filarioidea</taxon>
        <taxon>Onchocercidae</taxon>
        <taxon>Elaeophora</taxon>
    </lineage>
</organism>
<evidence type="ECO:0000256" key="2">
    <source>
        <dbReference type="SAM" id="Phobius"/>
    </source>
</evidence>
<feature type="region of interest" description="Disordered" evidence="1">
    <location>
        <begin position="63"/>
        <end position="86"/>
    </location>
</feature>
<feature type="transmembrane region" description="Helical" evidence="2">
    <location>
        <begin position="96"/>
        <end position="122"/>
    </location>
</feature>
<keyword evidence="2" id="KW-1133">Transmembrane helix</keyword>
<keyword evidence="3" id="KW-1185">Reference proteome</keyword>
<dbReference type="WBParaSite" id="EEL_0000155701-mRNA-1">
    <property type="protein sequence ID" value="EEL_0000155701-mRNA-1"/>
    <property type="gene ID" value="EEL_0000155701"/>
</dbReference>
<name>A0A0R3RJ98_9BILA</name>
<proteinExistence type="predicted"/>
<dbReference type="Proteomes" id="UP000050640">
    <property type="component" value="Unplaced"/>
</dbReference>
<evidence type="ECO:0000256" key="1">
    <source>
        <dbReference type="SAM" id="MobiDB-lite"/>
    </source>
</evidence>
<evidence type="ECO:0000313" key="3">
    <source>
        <dbReference type="Proteomes" id="UP000050640"/>
    </source>
</evidence>
<evidence type="ECO:0000313" key="4">
    <source>
        <dbReference type="WBParaSite" id="EEL_0000155701-mRNA-1"/>
    </source>
</evidence>
<dbReference type="AlphaFoldDB" id="A0A0R3RJ98"/>
<sequence>MSSTGVFQNRIRIGKNPAVILLGDKTYIIKCTYGLPEISQLDIPTINPSFNAVTLVESSTNSLQDESLNAMGSSNERSGEIAESQEMDDNNDNTLISWPILLSIIGSLFVIFLILMFAFICFRWKVENKPRNLQEQNAPSNGSFS</sequence>